<keyword evidence="1" id="KW-0812">Transmembrane</keyword>
<dbReference type="Gene3D" id="1.20.1250.20">
    <property type="entry name" value="MFS general substrate transporter like domains"/>
    <property type="match status" value="1"/>
</dbReference>
<feature type="domain" description="Major facilitator superfamily (MFS) profile" evidence="2">
    <location>
        <begin position="1"/>
        <end position="118"/>
    </location>
</feature>
<evidence type="ECO:0000256" key="1">
    <source>
        <dbReference type="SAM" id="Phobius"/>
    </source>
</evidence>
<dbReference type="GO" id="GO:0022857">
    <property type="term" value="F:transmembrane transporter activity"/>
    <property type="evidence" value="ECO:0007669"/>
    <property type="project" value="InterPro"/>
</dbReference>
<name>X1T7S7_9ZZZZ</name>
<feature type="transmembrane region" description="Helical" evidence="1">
    <location>
        <begin position="14"/>
        <end position="35"/>
    </location>
</feature>
<feature type="transmembrane region" description="Helical" evidence="1">
    <location>
        <begin position="90"/>
        <end position="114"/>
    </location>
</feature>
<gene>
    <name evidence="3" type="ORF">S12H4_21476</name>
</gene>
<dbReference type="EMBL" id="BARW01011052">
    <property type="protein sequence ID" value="GAI83600.1"/>
    <property type="molecule type" value="Genomic_DNA"/>
</dbReference>
<organism evidence="3">
    <name type="scientific">marine sediment metagenome</name>
    <dbReference type="NCBI Taxonomy" id="412755"/>
    <lineage>
        <taxon>unclassified sequences</taxon>
        <taxon>metagenomes</taxon>
        <taxon>ecological metagenomes</taxon>
    </lineage>
</organism>
<dbReference type="InterPro" id="IPR036259">
    <property type="entry name" value="MFS_trans_sf"/>
</dbReference>
<dbReference type="PROSITE" id="PS50850">
    <property type="entry name" value="MFS"/>
    <property type="match status" value="1"/>
</dbReference>
<proteinExistence type="predicted"/>
<comment type="caution">
    <text evidence="3">The sequence shown here is derived from an EMBL/GenBank/DDBJ whole genome shotgun (WGS) entry which is preliminary data.</text>
</comment>
<accession>X1T7S7</accession>
<evidence type="ECO:0000259" key="2">
    <source>
        <dbReference type="PROSITE" id="PS50850"/>
    </source>
</evidence>
<feature type="transmembrane region" description="Helical" evidence="1">
    <location>
        <begin position="47"/>
        <end position="70"/>
    </location>
</feature>
<keyword evidence="1" id="KW-1133">Transmembrane helix</keyword>
<dbReference type="InterPro" id="IPR020846">
    <property type="entry name" value="MFS_dom"/>
</dbReference>
<keyword evidence="1" id="KW-0472">Membrane</keyword>
<dbReference type="AlphaFoldDB" id="X1T7S7"/>
<evidence type="ECO:0000313" key="3">
    <source>
        <dbReference type="EMBL" id="GAI83600.1"/>
    </source>
</evidence>
<reference evidence="3" key="1">
    <citation type="journal article" date="2014" name="Front. Microbiol.">
        <title>High frequency of phylogenetically diverse reductive dehalogenase-homologous genes in deep subseafloor sedimentary metagenomes.</title>
        <authorList>
            <person name="Kawai M."/>
            <person name="Futagami T."/>
            <person name="Toyoda A."/>
            <person name="Takaki Y."/>
            <person name="Nishi S."/>
            <person name="Hori S."/>
            <person name="Arai W."/>
            <person name="Tsubouchi T."/>
            <person name="Morono Y."/>
            <person name="Uchiyama I."/>
            <person name="Ito T."/>
            <person name="Fujiyama A."/>
            <person name="Inagaki F."/>
            <person name="Takami H."/>
        </authorList>
    </citation>
    <scope>NUCLEOTIDE SEQUENCE</scope>
    <source>
        <strain evidence="3">Expedition CK06-06</strain>
    </source>
</reference>
<protein>
    <recommendedName>
        <fullName evidence="2">Major facilitator superfamily (MFS) profile domain-containing protein</fullName>
    </recommendedName>
</protein>
<sequence>MFAIFALVIFNNSIILTSAIFITLGFGLHGIFGVWSSELYDTEVRASANSIIFSIARGASFGGFFVGLISDTLNPYTTTAERLANPFISLQALGTGMLLSLVAFIGVFIVLHFVPEPKDKTITAISKTEVLEP</sequence>
<dbReference type="SUPFAM" id="SSF103473">
    <property type="entry name" value="MFS general substrate transporter"/>
    <property type="match status" value="1"/>
</dbReference>